<dbReference type="AlphaFoldDB" id="A0A8B9QAR0"/>
<keyword evidence="9" id="KW-0472">Membrane</keyword>
<dbReference type="PRINTS" id="PR00205">
    <property type="entry name" value="CADHERIN"/>
</dbReference>
<evidence type="ECO:0000256" key="1">
    <source>
        <dbReference type="ARBA" id="ARBA00004251"/>
    </source>
</evidence>
<evidence type="ECO:0000256" key="9">
    <source>
        <dbReference type="ARBA" id="ARBA00023136"/>
    </source>
</evidence>
<name>A0A8B9QAR0_APTOW</name>
<feature type="domain" description="Cadherin" evidence="13">
    <location>
        <begin position="31"/>
        <end position="65"/>
    </location>
</feature>
<comment type="function">
    <text evidence="12">Cadherins are calcium-dependent cell adhesion proteins.</text>
</comment>
<sequence>MQILIVYHTLFLELLPQTVGLHFFIIPITLWRFVVLATDEGGEGLTGFADVIINVWDINDNAPVFTCVPGNCNGSVLENSPEDTLVMEMSTVDLDDPNVGLNAVLTYKIMDNVKNQFGTNLFNIKPNTGTIHVAEGIDGGGLTGTGTATLWIADVNDHVPKFTKEMWQATIPENSIIDSEVLPVSATDAGVGENAHLTFSITGGDLDQKFYIENDKECQCATIRLKKNWILRKHMKDSLILLFKWKILIFSSIASCLIEDSNHHSPVFHSQFIQTRPFENMPVGSTVTTVSATDKDLGLNGNTVYSVKSDLDPMRQFSVDQNGHVIVVCALDCEVIQKYSLIVRTSDQGTPAQTRSVTVLVNLLNVNDSGPRFGALYMPVVWENMLRPETVYVNHTSKLLCAFDPDSEENGPPFTFSLPPDYENSLDFSLTNNRTNTAAITTLRSFDREEQKVFHLPIIIRDSGIPAMSATNIKFADDTKLGGVADTPEGCAAIQRDLDRLERWAERNLMKFNKGNHKGLNGGVYHVPAHHEDLEDIRENILNYNEEGGGEQDQVRLILVQEHTKTLATTRRASFTSGDFGRYLLDVVRGADHQPQALPHDSLQVFCPEGEGSVAGSLSTLGSSGLGEDTVCDDIKEWGPKFEKLIGGGG</sequence>
<dbReference type="GO" id="GO:0007156">
    <property type="term" value="P:homophilic cell adhesion via plasma membrane adhesion molecules"/>
    <property type="evidence" value="ECO:0007669"/>
    <property type="project" value="InterPro"/>
</dbReference>
<feature type="domain" description="Cadherin" evidence="13">
    <location>
        <begin position="75"/>
        <end position="162"/>
    </location>
</feature>
<evidence type="ECO:0000313" key="14">
    <source>
        <dbReference type="Ensembl" id="ENSAOWP00000023119.1"/>
    </source>
</evidence>
<dbReference type="PROSITE" id="PS50268">
    <property type="entry name" value="CADHERIN_2"/>
    <property type="match status" value="5"/>
</dbReference>
<dbReference type="GO" id="GO:0016342">
    <property type="term" value="C:catenin complex"/>
    <property type="evidence" value="ECO:0007669"/>
    <property type="project" value="TreeGrafter"/>
</dbReference>
<dbReference type="PANTHER" id="PTHR24027:SF432">
    <property type="entry name" value="EGF-LIKE DOMAIN-CONTAINING PROTEIN"/>
    <property type="match status" value="1"/>
</dbReference>
<feature type="domain" description="Cadherin" evidence="13">
    <location>
        <begin position="279"/>
        <end position="373"/>
    </location>
</feature>
<dbReference type="Ensembl" id="ENSAOWT00000026186.1">
    <property type="protein sequence ID" value="ENSAOWP00000023119.1"/>
    <property type="gene ID" value="ENSAOWG00000015599.1"/>
</dbReference>
<keyword evidence="2" id="KW-0165">Cleavage on pair of basic residues</keyword>
<dbReference type="SUPFAM" id="SSF49313">
    <property type="entry name" value="Cadherin-like"/>
    <property type="match status" value="5"/>
</dbReference>
<feature type="domain" description="Cadherin" evidence="13">
    <location>
        <begin position="373"/>
        <end position="490"/>
    </location>
</feature>
<keyword evidence="15" id="KW-1185">Reference proteome</keyword>
<evidence type="ECO:0000256" key="2">
    <source>
        <dbReference type="ARBA" id="ARBA00022685"/>
    </source>
</evidence>
<dbReference type="InterPro" id="IPR027397">
    <property type="entry name" value="Catenin-bd_sf"/>
</dbReference>
<evidence type="ECO:0000256" key="3">
    <source>
        <dbReference type="ARBA" id="ARBA00022692"/>
    </source>
</evidence>
<dbReference type="CDD" id="cd11304">
    <property type="entry name" value="Cadherin_repeat"/>
    <property type="match status" value="4"/>
</dbReference>
<dbReference type="InterPro" id="IPR015919">
    <property type="entry name" value="Cadherin-like_sf"/>
</dbReference>
<dbReference type="GO" id="GO:0008013">
    <property type="term" value="F:beta-catenin binding"/>
    <property type="evidence" value="ECO:0007669"/>
    <property type="project" value="TreeGrafter"/>
</dbReference>
<dbReference type="GO" id="GO:0007043">
    <property type="term" value="P:cell-cell junction assembly"/>
    <property type="evidence" value="ECO:0007669"/>
    <property type="project" value="TreeGrafter"/>
</dbReference>
<dbReference type="FunFam" id="4.10.900.10:FF:000007">
    <property type="entry name" value="Cadherin 22"/>
    <property type="match status" value="1"/>
</dbReference>
<protein>
    <recommendedName>
        <fullName evidence="13">Cadherin domain-containing protein</fullName>
    </recommendedName>
</protein>
<dbReference type="Proteomes" id="UP000694424">
    <property type="component" value="Unplaced"/>
</dbReference>
<keyword evidence="7 11" id="KW-0130">Cell adhesion</keyword>
<evidence type="ECO:0000256" key="7">
    <source>
        <dbReference type="ARBA" id="ARBA00022889"/>
    </source>
</evidence>
<proteinExistence type="predicted"/>
<keyword evidence="8" id="KW-1133">Transmembrane helix</keyword>
<accession>A0A8B9QAR0</accession>
<evidence type="ECO:0000313" key="15">
    <source>
        <dbReference type="Proteomes" id="UP000694424"/>
    </source>
</evidence>
<dbReference type="SMART" id="SM00112">
    <property type="entry name" value="CA"/>
    <property type="match status" value="3"/>
</dbReference>
<dbReference type="Pfam" id="PF00028">
    <property type="entry name" value="Cadherin"/>
    <property type="match status" value="1"/>
</dbReference>
<dbReference type="Gene3D" id="4.10.900.10">
    <property type="entry name" value="TCF3-CBD (Catenin binding domain)"/>
    <property type="match status" value="1"/>
</dbReference>
<keyword evidence="6 10" id="KW-0106">Calcium</keyword>
<comment type="subcellular location">
    <subcellularLocation>
        <location evidence="1 11">Cell membrane</location>
        <topology evidence="1 11">Single-pass type I membrane protein</topology>
    </subcellularLocation>
</comment>
<evidence type="ECO:0000259" key="13">
    <source>
        <dbReference type="PROSITE" id="PS50268"/>
    </source>
</evidence>
<keyword evidence="4" id="KW-0732">Signal</keyword>
<feature type="domain" description="Cadherin" evidence="13">
    <location>
        <begin position="163"/>
        <end position="268"/>
    </location>
</feature>
<evidence type="ECO:0000256" key="10">
    <source>
        <dbReference type="PROSITE-ProRule" id="PRU00043"/>
    </source>
</evidence>
<dbReference type="GO" id="GO:0000902">
    <property type="term" value="P:cell morphogenesis"/>
    <property type="evidence" value="ECO:0007669"/>
    <property type="project" value="TreeGrafter"/>
</dbReference>
<dbReference type="PROSITE" id="PS00232">
    <property type="entry name" value="CADHERIN_1"/>
    <property type="match status" value="2"/>
</dbReference>
<dbReference type="GO" id="GO:0034332">
    <property type="term" value="P:adherens junction organization"/>
    <property type="evidence" value="ECO:0007669"/>
    <property type="project" value="TreeGrafter"/>
</dbReference>
<dbReference type="InterPro" id="IPR020894">
    <property type="entry name" value="Cadherin_CS"/>
</dbReference>
<evidence type="ECO:0000256" key="8">
    <source>
        <dbReference type="ARBA" id="ARBA00022989"/>
    </source>
</evidence>
<evidence type="ECO:0000256" key="11">
    <source>
        <dbReference type="RuleBase" id="RU003318"/>
    </source>
</evidence>
<dbReference type="InterPro" id="IPR039808">
    <property type="entry name" value="Cadherin"/>
</dbReference>
<organism evidence="14 15">
    <name type="scientific">Apteryx owenii</name>
    <name type="common">Little spotted kiwi</name>
    <dbReference type="NCBI Taxonomy" id="8824"/>
    <lineage>
        <taxon>Eukaryota</taxon>
        <taxon>Metazoa</taxon>
        <taxon>Chordata</taxon>
        <taxon>Craniata</taxon>
        <taxon>Vertebrata</taxon>
        <taxon>Euteleostomi</taxon>
        <taxon>Archelosauria</taxon>
        <taxon>Archosauria</taxon>
        <taxon>Dinosauria</taxon>
        <taxon>Saurischia</taxon>
        <taxon>Theropoda</taxon>
        <taxon>Coelurosauria</taxon>
        <taxon>Aves</taxon>
        <taxon>Palaeognathae</taxon>
        <taxon>Apterygiformes</taxon>
        <taxon>Apterygidae</taxon>
        <taxon>Apteryx</taxon>
    </lineage>
</organism>
<dbReference type="Pfam" id="PF01049">
    <property type="entry name" value="CADH_Y-type_LIR"/>
    <property type="match status" value="1"/>
</dbReference>
<dbReference type="GO" id="GO:0005912">
    <property type="term" value="C:adherens junction"/>
    <property type="evidence" value="ECO:0007669"/>
    <property type="project" value="TreeGrafter"/>
</dbReference>
<keyword evidence="3 11" id="KW-0812">Transmembrane</keyword>
<evidence type="ECO:0000256" key="6">
    <source>
        <dbReference type="ARBA" id="ARBA00022837"/>
    </source>
</evidence>
<evidence type="ECO:0000256" key="4">
    <source>
        <dbReference type="ARBA" id="ARBA00022729"/>
    </source>
</evidence>
<reference evidence="14" key="2">
    <citation type="submission" date="2025-09" db="UniProtKB">
        <authorList>
            <consortium name="Ensembl"/>
        </authorList>
    </citation>
    <scope>IDENTIFICATION</scope>
</reference>
<dbReference type="GO" id="GO:0005509">
    <property type="term" value="F:calcium ion binding"/>
    <property type="evidence" value="ECO:0007669"/>
    <property type="project" value="UniProtKB-UniRule"/>
</dbReference>
<evidence type="ECO:0000256" key="5">
    <source>
        <dbReference type="ARBA" id="ARBA00022737"/>
    </source>
</evidence>
<reference evidence="14" key="1">
    <citation type="submission" date="2025-08" db="UniProtKB">
        <authorList>
            <consortium name="Ensembl"/>
        </authorList>
    </citation>
    <scope>IDENTIFICATION</scope>
</reference>
<dbReference type="PANTHER" id="PTHR24027">
    <property type="entry name" value="CADHERIN-23"/>
    <property type="match status" value="1"/>
</dbReference>
<dbReference type="GO" id="GO:0044331">
    <property type="term" value="P:cell-cell adhesion mediated by cadherin"/>
    <property type="evidence" value="ECO:0007669"/>
    <property type="project" value="TreeGrafter"/>
</dbReference>
<evidence type="ECO:0000256" key="12">
    <source>
        <dbReference type="RuleBase" id="RU004357"/>
    </source>
</evidence>
<dbReference type="InterPro" id="IPR000233">
    <property type="entry name" value="Cadherin_Y-type_LIR"/>
</dbReference>
<dbReference type="Gene3D" id="2.60.40.60">
    <property type="entry name" value="Cadherins"/>
    <property type="match status" value="5"/>
</dbReference>
<dbReference type="InterPro" id="IPR002126">
    <property type="entry name" value="Cadherin-like_dom"/>
</dbReference>
<dbReference type="GO" id="GO:0045296">
    <property type="term" value="F:cadherin binding"/>
    <property type="evidence" value="ECO:0007669"/>
    <property type="project" value="TreeGrafter"/>
</dbReference>
<keyword evidence="5" id="KW-0677">Repeat</keyword>
<dbReference type="FunFam" id="2.60.40.60:FF:000033">
    <property type="entry name" value="FAT atypical cadherin 1"/>
    <property type="match status" value="1"/>
</dbReference>
<dbReference type="GO" id="GO:0016477">
    <property type="term" value="P:cell migration"/>
    <property type="evidence" value="ECO:0007669"/>
    <property type="project" value="TreeGrafter"/>
</dbReference>
<dbReference type="GO" id="GO:0016339">
    <property type="term" value="P:calcium-dependent cell-cell adhesion via plasma membrane cell adhesion molecules"/>
    <property type="evidence" value="ECO:0007669"/>
    <property type="project" value="TreeGrafter"/>
</dbReference>